<dbReference type="CDD" id="cd00130">
    <property type="entry name" value="PAS"/>
    <property type="match status" value="1"/>
</dbReference>
<accession>A0A1I6MCN4</accession>
<keyword evidence="3" id="KW-0597">Phosphoprotein</keyword>
<keyword evidence="6" id="KW-0418">Kinase</keyword>
<proteinExistence type="predicted"/>
<dbReference type="InterPro" id="IPR003661">
    <property type="entry name" value="HisK_dim/P_dom"/>
</dbReference>
<dbReference type="EC" id="2.7.13.3" evidence="2"/>
<keyword evidence="8" id="KW-0902">Two-component regulatory system</keyword>
<dbReference type="PRINTS" id="PR00344">
    <property type="entry name" value="BCTRLSENSOR"/>
</dbReference>
<reference evidence="12 13" key="1">
    <citation type="submission" date="2016-10" db="EMBL/GenBank/DDBJ databases">
        <authorList>
            <person name="de Groot N.N."/>
        </authorList>
    </citation>
    <scope>NUCLEOTIDE SEQUENCE [LARGE SCALE GENOMIC DNA]</scope>
    <source>
        <strain evidence="12 13">DSM 21001</strain>
    </source>
</reference>
<dbReference type="Proteomes" id="UP000199024">
    <property type="component" value="Unassembled WGS sequence"/>
</dbReference>
<dbReference type="SMART" id="SM00086">
    <property type="entry name" value="PAC"/>
    <property type="match status" value="1"/>
</dbReference>
<evidence type="ECO:0000256" key="7">
    <source>
        <dbReference type="ARBA" id="ARBA00022840"/>
    </source>
</evidence>
<dbReference type="AlphaFoldDB" id="A0A1I6MCN4"/>
<evidence type="ECO:0000256" key="3">
    <source>
        <dbReference type="ARBA" id="ARBA00022553"/>
    </source>
</evidence>
<comment type="catalytic activity">
    <reaction evidence="1">
        <text>ATP + protein L-histidine = ADP + protein N-phospho-L-histidine.</text>
        <dbReference type="EC" id="2.7.13.3"/>
    </reaction>
</comment>
<dbReference type="InterPro" id="IPR001610">
    <property type="entry name" value="PAC"/>
</dbReference>
<evidence type="ECO:0000256" key="6">
    <source>
        <dbReference type="ARBA" id="ARBA00022777"/>
    </source>
</evidence>
<evidence type="ECO:0000256" key="5">
    <source>
        <dbReference type="ARBA" id="ARBA00022741"/>
    </source>
</evidence>
<evidence type="ECO:0000259" key="11">
    <source>
        <dbReference type="PROSITE" id="PS50113"/>
    </source>
</evidence>
<dbReference type="Pfam" id="PF02518">
    <property type="entry name" value="HATPase_c"/>
    <property type="match status" value="1"/>
</dbReference>
<name>A0A1I6MCN4_9BACT</name>
<sequence>MDIETDMTDVSSSARPPAQLGRIGIILEDPIGRRLIDGISAQLELTPTILQPEPLSRSALEDFELIIADEPTARSLRTLFAESTDQVSPALVAVQPRTSLPDDERPLKQSLFDGLLLLPEQPSVVVAQLSVILYAHRAYASRFQSALEELQLNRRIFRSVTSGITIARVSDADLPLVYVNPAFEVITGYSAEEVEGLNCRFLQGSDTDQHGITLLREAIREQREITTVIRNYRKDGTLFWNELSLSPIRNRQGVVTHFVGIQNDVTARIEYENTLRESEKLATAGRLAASIAHEINNPLEAVTNLLYLARTTDDCGDTIRYVKQAELELQRVALLTSQSLKFYRQSTAPSRVRASELLRSILDLYAGRIDATHIRLETRESDDEPITCLESEVRQVLSNLIRNAIDAMRQSGGRLIVRTRPATDWPSGLRGILFTIADTGTGMSPITLKRMYDAFYTTKGIHGTGLGLWVSQEIIVRHHGRLSVRSRSEGPSTGTVFQLFLPSSGLPG</sequence>
<dbReference type="GO" id="GO:0000155">
    <property type="term" value="F:phosphorelay sensor kinase activity"/>
    <property type="evidence" value="ECO:0007669"/>
    <property type="project" value="InterPro"/>
</dbReference>
<dbReference type="Pfam" id="PF13426">
    <property type="entry name" value="PAS_9"/>
    <property type="match status" value="1"/>
</dbReference>
<dbReference type="InterPro" id="IPR005467">
    <property type="entry name" value="His_kinase_dom"/>
</dbReference>
<dbReference type="InterPro" id="IPR003594">
    <property type="entry name" value="HATPase_dom"/>
</dbReference>
<keyword evidence="4" id="KW-0808">Transferase</keyword>
<dbReference type="PROSITE" id="PS50112">
    <property type="entry name" value="PAS"/>
    <property type="match status" value="1"/>
</dbReference>
<feature type="domain" description="PAS" evidence="10">
    <location>
        <begin position="169"/>
        <end position="222"/>
    </location>
</feature>
<dbReference type="PANTHER" id="PTHR43065:SF10">
    <property type="entry name" value="PEROXIDE STRESS-ACTIVATED HISTIDINE KINASE MAK3"/>
    <property type="match status" value="1"/>
</dbReference>
<dbReference type="InterPro" id="IPR000014">
    <property type="entry name" value="PAS"/>
</dbReference>
<keyword evidence="7" id="KW-0067">ATP-binding</keyword>
<feature type="domain" description="PAC" evidence="11">
    <location>
        <begin position="223"/>
        <end position="277"/>
    </location>
</feature>
<evidence type="ECO:0000259" key="10">
    <source>
        <dbReference type="PROSITE" id="PS50112"/>
    </source>
</evidence>
<evidence type="ECO:0000256" key="2">
    <source>
        <dbReference type="ARBA" id="ARBA00012438"/>
    </source>
</evidence>
<dbReference type="NCBIfam" id="TIGR00229">
    <property type="entry name" value="sensory_box"/>
    <property type="match status" value="1"/>
</dbReference>
<dbReference type="GO" id="GO:0005524">
    <property type="term" value="F:ATP binding"/>
    <property type="evidence" value="ECO:0007669"/>
    <property type="project" value="UniProtKB-KW"/>
</dbReference>
<dbReference type="InterPro" id="IPR004358">
    <property type="entry name" value="Sig_transdc_His_kin-like_C"/>
</dbReference>
<dbReference type="STRING" id="474950.SAMN05421771_2328"/>
<dbReference type="SMART" id="SM00387">
    <property type="entry name" value="HATPase_c"/>
    <property type="match status" value="1"/>
</dbReference>
<dbReference type="PANTHER" id="PTHR43065">
    <property type="entry name" value="SENSOR HISTIDINE KINASE"/>
    <property type="match status" value="1"/>
</dbReference>
<dbReference type="PROSITE" id="PS50113">
    <property type="entry name" value="PAC"/>
    <property type="match status" value="1"/>
</dbReference>
<dbReference type="PROSITE" id="PS50109">
    <property type="entry name" value="HIS_KIN"/>
    <property type="match status" value="1"/>
</dbReference>
<dbReference type="CDD" id="cd00082">
    <property type="entry name" value="HisKA"/>
    <property type="match status" value="1"/>
</dbReference>
<dbReference type="Gene3D" id="1.10.287.130">
    <property type="match status" value="1"/>
</dbReference>
<evidence type="ECO:0000259" key="9">
    <source>
        <dbReference type="PROSITE" id="PS50109"/>
    </source>
</evidence>
<keyword evidence="5" id="KW-0547">Nucleotide-binding</keyword>
<dbReference type="EMBL" id="FOZL01000001">
    <property type="protein sequence ID" value="SFS13520.1"/>
    <property type="molecule type" value="Genomic_DNA"/>
</dbReference>
<dbReference type="InterPro" id="IPR036097">
    <property type="entry name" value="HisK_dim/P_sf"/>
</dbReference>
<gene>
    <name evidence="12" type="ORF">SAMN05421771_2328</name>
</gene>
<dbReference type="InterPro" id="IPR000700">
    <property type="entry name" value="PAS-assoc_C"/>
</dbReference>
<dbReference type="Gene3D" id="3.30.450.20">
    <property type="entry name" value="PAS domain"/>
    <property type="match status" value="1"/>
</dbReference>
<organism evidence="12 13">
    <name type="scientific">Granulicella pectinivorans</name>
    <dbReference type="NCBI Taxonomy" id="474950"/>
    <lineage>
        <taxon>Bacteria</taxon>
        <taxon>Pseudomonadati</taxon>
        <taxon>Acidobacteriota</taxon>
        <taxon>Terriglobia</taxon>
        <taxon>Terriglobales</taxon>
        <taxon>Acidobacteriaceae</taxon>
        <taxon>Granulicella</taxon>
    </lineage>
</organism>
<evidence type="ECO:0000313" key="12">
    <source>
        <dbReference type="EMBL" id="SFS13520.1"/>
    </source>
</evidence>
<evidence type="ECO:0000256" key="1">
    <source>
        <dbReference type="ARBA" id="ARBA00000085"/>
    </source>
</evidence>
<dbReference type="InterPro" id="IPR036890">
    <property type="entry name" value="HATPase_C_sf"/>
</dbReference>
<evidence type="ECO:0000313" key="13">
    <source>
        <dbReference type="Proteomes" id="UP000199024"/>
    </source>
</evidence>
<protein>
    <recommendedName>
        <fullName evidence="2">histidine kinase</fullName>
        <ecNumber evidence="2">2.7.13.3</ecNumber>
    </recommendedName>
</protein>
<feature type="domain" description="Histidine kinase" evidence="9">
    <location>
        <begin position="290"/>
        <end position="505"/>
    </location>
</feature>
<dbReference type="SUPFAM" id="SSF47384">
    <property type="entry name" value="Homodimeric domain of signal transducing histidine kinase"/>
    <property type="match status" value="1"/>
</dbReference>
<dbReference type="Gene3D" id="3.30.565.10">
    <property type="entry name" value="Histidine kinase-like ATPase, C-terminal domain"/>
    <property type="match status" value="1"/>
</dbReference>
<dbReference type="SUPFAM" id="SSF55785">
    <property type="entry name" value="PYP-like sensor domain (PAS domain)"/>
    <property type="match status" value="1"/>
</dbReference>
<dbReference type="SUPFAM" id="SSF55874">
    <property type="entry name" value="ATPase domain of HSP90 chaperone/DNA topoisomerase II/histidine kinase"/>
    <property type="match status" value="1"/>
</dbReference>
<dbReference type="InterPro" id="IPR035965">
    <property type="entry name" value="PAS-like_dom_sf"/>
</dbReference>
<evidence type="ECO:0000256" key="4">
    <source>
        <dbReference type="ARBA" id="ARBA00022679"/>
    </source>
</evidence>
<evidence type="ECO:0000256" key="8">
    <source>
        <dbReference type="ARBA" id="ARBA00023012"/>
    </source>
</evidence>
<keyword evidence="13" id="KW-1185">Reference proteome</keyword>